<feature type="chain" id="PRO_5043134466" evidence="6">
    <location>
        <begin position="28"/>
        <end position="513"/>
    </location>
</feature>
<dbReference type="Proteomes" id="UP001055048">
    <property type="component" value="Unassembled WGS sequence"/>
</dbReference>
<dbReference type="AlphaFoldDB" id="A0A139KJH4"/>
<keyword evidence="5" id="KW-0998">Cell outer membrane</keyword>
<evidence type="ECO:0000256" key="3">
    <source>
        <dbReference type="ARBA" id="ARBA00022729"/>
    </source>
</evidence>
<comment type="similarity">
    <text evidence="2">Belongs to the SusD family.</text>
</comment>
<evidence type="ECO:0000256" key="2">
    <source>
        <dbReference type="ARBA" id="ARBA00006275"/>
    </source>
</evidence>
<dbReference type="Proteomes" id="UP000320533">
    <property type="component" value="Chromosome"/>
</dbReference>
<dbReference type="InterPro" id="IPR011990">
    <property type="entry name" value="TPR-like_helical_dom_sf"/>
</dbReference>
<dbReference type="Pfam" id="PF07980">
    <property type="entry name" value="SusD_RagB"/>
    <property type="match status" value="1"/>
</dbReference>
<sequence length="513" mass="59839">MIMKLKNILLCASVLGGLALSSCTGNFLDEDRNPNSLDPENFWKSESDILKGLTAAYAGLQPTIEWAQPFERYIVIDNYRSDELDYRPDVTAWMELAMYNNESTNYVPNDEWTNLYTSINYCNQCLDNIPNVPDNDDEGIKQTKATSIAEARFLRAFYYYRLFINFGERLPMFEHELEGTEEEFYPPQVEAGRLKTFIETELSECQANLPEKWNTNMAGRVTKYTAAALLGKYYMFIGEKAKAKTEFWKVIDSHRYELMENYGDNFNGLHENNKESILEVQFTGSLEGGHYEYNLFTLHLGPDSGCGAYEEAYPSKWLFNTLKKDLTEDGEYSDRLYETIIFDDPKSRPFYYEDGKGFSDYHQEDNIYWRKYVTYDKSLGDYWDYSGFNIPLIRYADILLLYAECLNDEGNSKEAIKYINKVRDRVHVTPLSDTLSKEQVLKHLQDVERPCELALEGSRWYDLIRWGIVEDALKSHEKPFASNFISTKHIRLAIPHKEFLMNPDWVQNEGYTK</sequence>
<dbReference type="EMBL" id="BQNL01000001">
    <property type="protein sequence ID" value="GKH12304.1"/>
    <property type="molecule type" value="Genomic_DNA"/>
</dbReference>
<evidence type="ECO:0000256" key="6">
    <source>
        <dbReference type="SAM" id="SignalP"/>
    </source>
</evidence>
<feature type="domain" description="SusD-like N-terminal" evidence="8">
    <location>
        <begin position="44"/>
        <end position="234"/>
    </location>
</feature>
<dbReference type="KEGG" id="bun:Bun01g_04630"/>
<name>A0A139KJH4_BACUN</name>
<evidence type="ECO:0000313" key="10">
    <source>
        <dbReference type="EMBL" id="GKH12304.1"/>
    </source>
</evidence>
<evidence type="ECO:0000259" key="8">
    <source>
        <dbReference type="Pfam" id="PF14322"/>
    </source>
</evidence>
<feature type="domain" description="RagB/SusD" evidence="7">
    <location>
        <begin position="324"/>
        <end position="511"/>
    </location>
</feature>
<gene>
    <name evidence="9" type="ORF">Bun01g_04630</name>
    <name evidence="10" type="ORF">CE91St12_05140</name>
</gene>
<dbReference type="SUPFAM" id="SSF48452">
    <property type="entry name" value="TPR-like"/>
    <property type="match status" value="1"/>
</dbReference>
<dbReference type="STRING" id="820.ERS852554_01381"/>
<evidence type="ECO:0000313" key="9">
    <source>
        <dbReference type="EMBL" id="BBK86093.1"/>
    </source>
</evidence>
<evidence type="ECO:0000256" key="4">
    <source>
        <dbReference type="ARBA" id="ARBA00023136"/>
    </source>
</evidence>
<dbReference type="InterPro" id="IPR033985">
    <property type="entry name" value="SusD-like_N"/>
</dbReference>
<dbReference type="InterPro" id="IPR012944">
    <property type="entry name" value="SusD_RagB_dom"/>
</dbReference>
<dbReference type="Pfam" id="PF14322">
    <property type="entry name" value="SusD-like_3"/>
    <property type="match status" value="1"/>
</dbReference>
<reference evidence="9 11" key="1">
    <citation type="submission" date="2019-06" db="EMBL/GenBank/DDBJ databases">
        <title>Complete genome sequence of Bacteroides uniformis NBRC 113350.</title>
        <authorList>
            <person name="Miura T."/>
            <person name="Furukawa M."/>
            <person name="Shimamura M."/>
            <person name="Ohyama Y."/>
            <person name="Yamazoe A."/>
            <person name="Kawasaki H."/>
        </authorList>
    </citation>
    <scope>NUCLEOTIDE SEQUENCE [LARGE SCALE GENOMIC DNA]</scope>
    <source>
        <strain evidence="9 11">NBRC 113350</strain>
    </source>
</reference>
<dbReference type="PROSITE" id="PS51257">
    <property type="entry name" value="PROKAR_LIPOPROTEIN"/>
    <property type="match status" value="1"/>
</dbReference>
<proteinExistence type="inferred from homology"/>
<evidence type="ECO:0000313" key="11">
    <source>
        <dbReference type="Proteomes" id="UP000320533"/>
    </source>
</evidence>
<evidence type="ECO:0000256" key="5">
    <source>
        <dbReference type="ARBA" id="ARBA00023237"/>
    </source>
</evidence>
<evidence type="ECO:0000256" key="1">
    <source>
        <dbReference type="ARBA" id="ARBA00004442"/>
    </source>
</evidence>
<dbReference type="Gene3D" id="1.25.40.390">
    <property type="match status" value="1"/>
</dbReference>
<evidence type="ECO:0000259" key="7">
    <source>
        <dbReference type="Pfam" id="PF07980"/>
    </source>
</evidence>
<comment type="subcellular location">
    <subcellularLocation>
        <location evidence="1">Cell outer membrane</location>
    </subcellularLocation>
</comment>
<reference evidence="10" key="2">
    <citation type="submission" date="2022-01" db="EMBL/GenBank/DDBJ databases">
        <title>Novel bile acid biosynthetic pathways are enriched in the microbiome of centenarians.</title>
        <authorList>
            <person name="Sato Y."/>
            <person name="Atarashi K."/>
            <person name="Plichta R.D."/>
            <person name="Arai Y."/>
            <person name="Sasajima S."/>
            <person name="Kearney M.S."/>
            <person name="Suda W."/>
            <person name="Takeshita K."/>
            <person name="Sasaki T."/>
            <person name="Okamoto S."/>
            <person name="Skelly N.A."/>
            <person name="Okamura Y."/>
            <person name="Vlamakis H."/>
            <person name="Li Y."/>
            <person name="Tanoue T."/>
            <person name="Takei H."/>
            <person name="Nittono H."/>
            <person name="Narushima S."/>
            <person name="Irie J."/>
            <person name="Itoh H."/>
            <person name="Moriya K."/>
            <person name="Sugiura Y."/>
            <person name="Suematsu M."/>
            <person name="Moritoki N."/>
            <person name="Shibata S."/>
            <person name="Littman R.D."/>
            <person name="Fischbach A.M."/>
            <person name="Uwamino Y."/>
            <person name="Inoue T."/>
            <person name="Honda A."/>
            <person name="Hattori M."/>
            <person name="Murai T."/>
            <person name="Xavier J.R."/>
            <person name="Hirose N."/>
            <person name="Honda K."/>
        </authorList>
    </citation>
    <scope>NUCLEOTIDE SEQUENCE</scope>
    <source>
        <strain evidence="10">CE91-St12</strain>
    </source>
</reference>
<protein>
    <submittedName>
        <fullName evidence="10">Membrane protein</fullName>
    </submittedName>
</protein>
<keyword evidence="3 6" id="KW-0732">Signal</keyword>
<accession>A0A139KJH4</accession>
<dbReference type="EMBL" id="AP019724">
    <property type="protein sequence ID" value="BBK86093.1"/>
    <property type="molecule type" value="Genomic_DNA"/>
</dbReference>
<feature type="signal peptide" evidence="6">
    <location>
        <begin position="1"/>
        <end position="27"/>
    </location>
</feature>
<dbReference type="GO" id="GO:0009279">
    <property type="term" value="C:cell outer membrane"/>
    <property type="evidence" value="ECO:0007669"/>
    <property type="project" value="UniProtKB-SubCell"/>
</dbReference>
<evidence type="ECO:0000313" key="12">
    <source>
        <dbReference type="Proteomes" id="UP001055048"/>
    </source>
</evidence>
<keyword evidence="4" id="KW-0472">Membrane</keyword>
<organism evidence="10 12">
    <name type="scientific">Bacteroides uniformis</name>
    <dbReference type="NCBI Taxonomy" id="820"/>
    <lineage>
        <taxon>Bacteria</taxon>
        <taxon>Pseudomonadati</taxon>
        <taxon>Bacteroidota</taxon>
        <taxon>Bacteroidia</taxon>
        <taxon>Bacteroidales</taxon>
        <taxon>Bacteroidaceae</taxon>
        <taxon>Bacteroides</taxon>
    </lineage>
</organism>